<keyword evidence="2 6" id="KW-0808">Transferase</keyword>
<dbReference type="SUPFAM" id="SSF53383">
    <property type="entry name" value="PLP-dependent transferases"/>
    <property type="match status" value="1"/>
</dbReference>
<evidence type="ECO:0000313" key="7">
    <source>
        <dbReference type="Proteomes" id="UP000186156"/>
    </source>
</evidence>
<dbReference type="InterPro" id="IPR050106">
    <property type="entry name" value="HistidinolP_aminotransfase"/>
</dbReference>
<dbReference type="CDD" id="cd00609">
    <property type="entry name" value="AAT_like"/>
    <property type="match status" value="1"/>
</dbReference>
<dbReference type="Gene3D" id="3.40.640.10">
    <property type="entry name" value="Type I PLP-dependent aspartate aminotransferase-like (Major domain)"/>
    <property type="match status" value="1"/>
</dbReference>
<evidence type="ECO:0000259" key="5">
    <source>
        <dbReference type="Pfam" id="PF00155"/>
    </source>
</evidence>
<feature type="domain" description="Aminotransferase class I/classII large" evidence="5">
    <location>
        <begin position="4"/>
        <end position="297"/>
    </location>
</feature>
<dbReference type="InterPro" id="IPR015424">
    <property type="entry name" value="PyrdxlP-dep_Trfase"/>
</dbReference>
<evidence type="ECO:0000256" key="1">
    <source>
        <dbReference type="ARBA" id="ARBA00022576"/>
    </source>
</evidence>
<evidence type="ECO:0000313" key="6">
    <source>
        <dbReference type="EMBL" id="SIT13326.1"/>
    </source>
</evidence>
<name>A0A1N7PRY3_9BACL</name>
<gene>
    <name evidence="6" type="ORF">SAMN05421799_11649</name>
</gene>
<sequence>MRSASWYGDPESYELRQTLSKLQGVPMQNILVGSGIDDLLGLVVRVFLNPGDVAVASAGTYPTFAYHVKGYGGQVHRVPYTDELHHDLTAIAYAARKREAKIIYLANPDNPSGTYYRGSDIKRFLDDVPNHCVVILDEAYIDFAPEDAKVQTEDPRLITMRTFSKAHGLAGTRIGYAICNSEIIDAFHKVRLHYGVNSIAQAGALASLNDREFVQSVVREVEQGRRDYKRLGAKLGLKTIESHTNFVCFDMGDAATARRTMNELLKRSVFVRRFDSPPFDRFIRVTVGSPVERKMFADIFEEVMHVTSMS</sequence>
<reference evidence="7" key="1">
    <citation type="submission" date="2017-01" db="EMBL/GenBank/DDBJ databases">
        <authorList>
            <person name="Varghese N."/>
            <person name="Submissions S."/>
        </authorList>
    </citation>
    <scope>NUCLEOTIDE SEQUENCE [LARGE SCALE GENOMIC DNA]</scope>
    <source>
        <strain evidence="7">DSM 16176</strain>
    </source>
</reference>
<dbReference type="GO" id="GO:0000105">
    <property type="term" value="P:L-histidine biosynthetic process"/>
    <property type="evidence" value="ECO:0007669"/>
    <property type="project" value="UniProtKB-KW"/>
</dbReference>
<keyword evidence="1 6" id="KW-0032">Aminotransferase</keyword>
<dbReference type="Pfam" id="PF00155">
    <property type="entry name" value="Aminotran_1_2"/>
    <property type="match status" value="1"/>
</dbReference>
<proteinExistence type="predicted"/>
<dbReference type="Proteomes" id="UP000186156">
    <property type="component" value="Unassembled WGS sequence"/>
</dbReference>
<dbReference type="EMBL" id="FTOO01000016">
    <property type="protein sequence ID" value="SIT13326.1"/>
    <property type="molecule type" value="Genomic_DNA"/>
</dbReference>
<dbReference type="AlphaFoldDB" id="A0A1N7PRY3"/>
<dbReference type="PANTHER" id="PTHR43643">
    <property type="entry name" value="HISTIDINOL-PHOSPHATE AMINOTRANSFERASE 2"/>
    <property type="match status" value="1"/>
</dbReference>
<accession>A0A1N7PRY3</accession>
<keyword evidence="4" id="KW-0368">Histidine biosynthesis</keyword>
<keyword evidence="4" id="KW-0028">Amino-acid biosynthesis</keyword>
<keyword evidence="7" id="KW-1185">Reference proteome</keyword>
<dbReference type="InterPro" id="IPR015422">
    <property type="entry name" value="PyrdxlP-dep_Trfase_small"/>
</dbReference>
<dbReference type="GO" id="GO:0008483">
    <property type="term" value="F:transaminase activity"/>
    <property type="evidence" value="ECO:0007669"/>
    <property type="project" value="UniProtKB-KW"/>
</dbReference>
<evidence type="ECO:0000256" key="2">
    <source>
        <dbReference type="ARBA" id="ARBA00022679"/>
    </source>
</evidence>
<dbReference type="GO" id="GO:0030170">
    <property type="term" value="F:pyridoxal phosphate binding"/>
    <property type="evidence" value="ECO:0007669"/>
    <property type="project" value="InterPro"/>
</dbReference>
<protein>
    <submittedName>
        <fullName evidence="6">Histidinol-phosphate aminotransferase</fullName>
    </submittedName>
</protein>
<organism evidence="6 7">
    <name type="scientific">Alicyclobacillus vulcanalis</name>
    <dbReference type="NCBI Taxonomy" id="252246"/>
    <lineage>
        <taxon>Bacteria</taxon>
        <taxon>Bacillati</taxon>
        <taxon>Bacillota</taxon>
        <taxon>Bacilli</taxon>
        <taxon>Bacillales</taxon>
        <taxon>Alicyclobacillaceae</taxon>
        <taxon>Alicyclobacillus</taxon>
    </lineage>
</organism>
<dbReference type="STRING" id="252246.SAMN05421799_11649"/>
<dbReference type="InterPro" id="IPR015421">
    <property type="entry name" value="PyrdxlP-dep_Trfase_major"/>
</dbReference>
<dbReference type="Gene3D" id="3.90.1150.10">
    <property type="entry name" value="Aspartate Aminotransferase, domain 1"/>
    <property type="match status" value="1"/>
</dbReference>
<dbReference type="InterPro" id="IPR004839">
    <property type="entry name" value="Aminotransferase_I/II_large"/>
</dbReference>
<evidence type="ECO:0000256" key="3">
    <source>
        <dbReference type="ARBA" id="ARBA00022898"/>
    </source>
</evidence>
<evidence type="ECO:0000256" key="4">
    <source>
        <dbReference type="ARBA" id="ARBA00023102"/>
    </source>
</evidence>
<keyword evidence="3" id="KW-0663">Pyridoxal phosphate</keyword>
<dbReference type="PANTHER" id="PTHR43643:SF3">
    <property type="entry name" value="HISTIDINOL-PHOSPHATE AMINOTRANSFERASE"/>
    <property type="match status" value="1"/>
</dbReference>